<dbReference type="InterPro" id="IPR001283">
    <property type="entry name" value="CRISP-related"/>
</dbReference>
<proteinExistence type="predicted"/>
<dbReference type="PANTHER" id="PTHR10334">
    <property type="entry name" value="CYSTEINE-RICH SECRETORY PROTEIN-RELATED"/>
    <property type="match status" value="1"/>
</dbReference>
<dbReference type="SMART" id="SM00198">
    <property type="entry name" value="SCP"/>
    <property type="match status" value="1"/>
</dbReference>
<evidence type="ECO:0000313" key="4">
    <source>
        <dbReference type="EMBL" id="EYC10453.1"/>
    </source>
</evidence>
<organism evidence="4 5">
    <name type="scientific">Ancylostoma ceylanicum</name>
    <dbReference type="NCBI Taxonomy" id="53326"/>
    <lineage>
        <taxon>Eukaryota</taxon>
        <taxon>Metazoa</taxon>
        <taxon>Ecdysozoa</taxon>
        <taxon>Nematoda</taxon>
        <taxon>Chromadorea</taxon>
        <taxon>Rhabditida</taxon>
        <taxon>Rhabditina</taxon>
        <taxon>Rhabditomorpha</taxon>
        <taxon>Strongyloidea</taxon>
        <taxon>Ancylostomatidae</taxon>
        <taxon>Ancylostomatinae</taxon>
        <taxon>Ancylostoma</taxon>
    </lineage>
</organism>
<name>A0A016U787_9BILA</name>
<sequence>MEEEAAEAAESGGEGGGSEGSATASKWWIIAVVAALAVLAAVAIEIPVLMKRSDGEVTNKLRSVTASMGHDGDLDRDFLTLEEFDEDYRGQLYKGRPCGNLLVEIPKDCGTPMTMKLRRSFLLAHNRWRSQTARGNYRIVFTDGFFRRSILPKAARMLVLKYDCSLEQTAMKWANHSQCQMKRSDYDVGENLYVVGGNTSESLEHAAESAIASWADEISQVGINFQLNITPNILHAAQVLSDKAETIGCGVIKCDAGGIMVVCHYYPAGNNDGRVFKWFYGELSLCGTGEGKEIAHLRTGLCFIP</sequence>
<dbReference type="PRINTS" id="PR00837">
    <property type="entry name" value="V5TPXLIKE"/>
</dbReference>
<protein>
    <recommendedName>
        <fullName evidence="3">SCP domain-containing protein</fullName>
    </recommendedName>
</protein>
<dbReference type="AlphaFoldDB" id="A0A016U787"/>
<dbReference type="InterPro" id="IPR014044">
    <property type="entry name" value="CAP_dom"/>
</dbReference>
<dbReference type="InterPro" id="IPR035940">
    <property type="entry name" value="CAP_sf"/>
</dbReference>
<feature type="region of interest" description="Disordered" evidence="1">
    <location>
        <begin position="1"/>
        <end position="20"/>
    </location>
</feature>
<evidence type="ECO:0000256" key="1">
    <source>
        <dbReference type="SAM" id="MobiDB-lite"/>
    </source>
</evidence>
<evidence type="ECO:0000256" key="2">
    <source>
        <dbReference type="SAM" id="Phobius"/>
    </source>
</evidence>
<reference evidence="5" key="1">
    <citation type="journal article" date="2015" name="Nat. Genet.">
        <title>The genome and transcriptome of the zoonotic hookworm Ancylostoma ceylanicum identify infection-specific gene families.</title>
        <authorList>
            <person name="Schwarz E.M."/>
            <person name="Hu Y."/>
            <person name="Antoshechkin I."/>
            <person name="Miller M.M."/>
            <person name="Sternberg P.W."/>
            <person name="Aroian R.V."/>
        </authorList>
    </citation>
    <scope>NUCLEOTIDE SEQUENCE</scope>
    <source>
        <strain evidence="5">HY135</strain>
    </source>
</reference>
<feature type="domain" description="SCP" evidence="3">
    <location>
        <begin position="116"/>
        <end position="273"/>
    </location>
</feature>
<dbReference type="STRING" id="53326.A0A016U787"/>
<accession>A0A016U787</accession>
<keyword evidence="2" id="KW-0812">Transmembrane</keyword>
<dbReference type="InterPro" id="IPR018244">
    <property type="entry name" value="Allrgn_V5/Tpx1_CS"/>
</dbReference>
<keyword evidence="2" id="KW-1133">Transmembrane helix</keyword>
<evidence type="ECO:0000259" key="3">
    <source>
        <dbReference type="SMART" id="SM00198"/>
    </source>
</evidence>
<dbReference type="EMBL" id="JARK01001391">
    <property type="protein sequence ID" value="EYC10453.1"/>
    <property type="molecule type" value="Genomic_DNA"/>
</dbReference>
<dbReference type="Pfam" id="PF00188">
    <property type="entry name" value="CAP"/>
    <property type="match status" value="1"/>
</dbReference>
<dbReference type="SUPFAM" id="SSF55797">
    <property type="entry name" value="PR-1-like"/>
    <property type="match status" value="1"/>
</dbReference>
<dbReference type="PROSITE" id="PS01010">
    <property type="entry name" value="CRISP_2"/>
    <property type="match status" value="1"/>
</dbReference>
<dbReference type="Gene3D" id="3.40.33.10">
    <property type="entry name" value="CAP"/>
    <property type="match status" value="1"/>
</dbReference>
<dbReference type="Proteomes" id="UP000024635">
    <property type="component" value="Unassembled WGS sequence"/>
</dbReference>
<keyword evidence="2" id="KW-0472">Membrane</keyword>
<gene>
    <name evidence="4" type="primary">Acey_s0055.g2562</name>
    <name evidence="4" type="synonym">ASP-s0055.g2562</name>
    <name evidence="4" type="ORF">Y032_0055g2562</name>
</gene>
<dbReference type="GO" id="GO:0005576">
    <property type="term" value="C:extracellular region"/>
    <property type="evidence" value="ECO:0007669"/>
    <property type="project" value="InterPro"/>
</dbReference>
<dbReference type="OrthoDB" id="5874910at2759"/>
<feature type="transmembrane region" description="Helical" evidence="2">
    <location>
        <begin position="27"/>
        <end position="50"/>
    </location>
</feature>
<evidence type="ECO:0000313" key="5">
    <source>
        <dbReference type="Proteomes" id="UP000024635"/>
    </source>
</evidence>
<comment type="caution">
    <text evidence="4">The sequence shown here is derived from an EMBL/GenBank/DDBJ whole genome shotgun (WGS) entry which is preliminary data.</text>
</comment>
<dbReference type="CDD" id="cd05380">
    <property type="entry name" value="CAP_euk"/>
    <property type="match status" value="1"/>
</dbReference>
<keyword evidence="5" id="KW-1185">Reference proteome</keyword>